<dbReference type="InterPro" id="IPR036597">
    <property type="entry name" value="Fido-like_dom_sf"/>
</dbReference>
<dbReference type="Gene3D" id="1.10.10.10">
    <property type="entry name" value="Winged helix-like DNA-binding domain superfamily/Winged helix DNA-binding domain"/>
    <property type="match status" value="1"/>
</dbReference>
<evidence type="ECO:0000259" key="3">
    <source>
        <dbReference type="PROSITE" id="PS51459"/>
    </source>
</evidence>
<evidence type="ECO:0000256" key="1">
    <source>
        <dbReference type="PIRSR" id="PIRSR640198-1"/>
    </source>
</evidence>
<dbReference type="Proteomes" id="UP000580856">
    <property type="component" value="Unassembled WGS sequence"/>
</dbReference>
<evidence type="ECO:0000256" key="2">
    <source>
        <dbReference type="PIRSR" id="PIRSR640198-2"/>
    </source>
</evidence>
<sequence>MPRYIWEQDGWPDLTWDSGQLLGPLSECRRRQGRLQARFESSGLAEDLKAQAETLEEDAVQTAAIEGERLDREMVRSSVATHLGLEQGGLRPADRATDGLVQVLLDATRNHGEPLTAERICSWHAALFPTGQSGLGRIVVGAWRQERMEVVSGPINRPRVHYVAPPPEALEAEMASFIAWWNGSRTTLDGVLRAGLAHLRFVTIHPFDDGNGRIARTLTDMALAQDENRPFRHYSLSAQIMSCRKDYYEVLERTQKSGCDVTAWLLWFVEQVGSSVDNAERTMERVLLKAEFWRRHVSTPMSDRQRKVVNRLLDAGPGGFEGGLTNRKYGGMTKTSRATAYREIADLVEKGVLAPREAGGRSVAYDLVW</sequence>
<dbReference type="RefSeq" id="WP_167940296.1">
    <property type="nucleotide sequence ID" value="NZ_JAATJA010000001.1"/>
</dbReference>
<keyword evidence="2" id="KW-0547">Nucleotide-binding</keyword>
<accession>A0A846QLY1</accession>
<dbReference type="InterPro" id="IPR040198">
    <property type="entry name" value="Fido_containing"/>
</dbReference>
<protein>
    <submittedName>
        <fullName evidence="4">Fic family protein</fullName>
    </submittedName>
</protein>
<evidence type="ECO:0000313" key="5">
    <source>
        <dbReference type="Proteomes" id="UP000580856"/>
    </source>
</evidence>
<dbReference type="PROSITE" id="PS51459">
    <property type="entry name" value="FIDO"/>
    <property type="match status" value="1"/>
</dbReference>
<feature type="binding site" evidence="2">
    <location>
        <begin position="247"/>
        <end position="248"/>
    </location>
    <ligand>
        <name>ATP</name>
        <dbReference type="ChEBI" id="CHEBI:30616"/>
    </ligand>
</feature>
<dbReference type="SUPFAM" id="SSF140931">
    <property type="entry name" value="Fic-like"/>
    <property type="match status" value="1"/>
</dbReference>
<evidence type="ECO:0000313" key="4">
    <source>
        <dbReference type="EMBL" id="NJB67223.1"/>
    </source>
</evidence>
<dbReference type="Gene3D" id="1.10.3290.10">
    <property type="entry name" value="Fido-like domain"/>
    <property type="match status" value="1"/>
</dbReference>
<comment type="caution">
    <text evidence="4">The sequence shown here is derived from an EMBL/GenBank/DDBJ whole genome shotgun (WGS) entry which is preliminary data.</text>
</comment>
<dbReference type="InterPro" id="IPR036388">
    <property type="entry name" value="WH-like_DNA-bd_sf"/>
</dbReference>
<feature type="domain" description="Fido" evidence="3">
    <location>
        <begin position="115"/>
        <end position="270"/>
    </location>
</feature>
<dbReference type="AlphaFoldDB" id="A0A846QLY1"/>
<dbReference type="EMBL" id="JAATJA010000001">
    <property type="protein sequence ID" value="NJB67223.1"/>
    <property type="molecule type" value="Genomic_DNA"/>
</dbReference>
<gene>
    <name evidence="4" type="ORF">GGQ74_000863</name>
</gene>
<dbReference type="PANTHER" id="PTHR13504:SF33">
    <property type="entry name" value="FIC FAMILY PROTEIN"/>
    <property type="match status" value="1"/>
</dbReference>
<feature type="active site" evidence="1">
    <location>
        <position position="205"/>
    </location>
</feature>
<organism evidence="4 5">
    <name type="scientific">Desulfobaculum xiamenense</name>
    <dbReference type="NCBI Taxonomy" id="995050"/>
    <lineage>
        <taxon>Bacteria</taxon>
        <taxon>Pseudomonadati</taxon>
        <taxon>Thermodesulfobacteriota</taxon>
        <taxon>Desulfovibrionia</taxon>
        <taxon>Desulfovibrionales</taxon>
        <taxon>Desulfovibrionaceae</taxon>
        <taxon>Desulfobaculum</taxon>
    </lineage>
</organism>
<dbReference type="InterPro" id="IPR003812">
    <property type="entry name" value="Fido"/>
</dbReference>
<keyword evidence="5" id="KW-1185">Reference proteome</keyword>
<dbReference type="Pfam" id="PF02661">
    <property type="entry name" value="Fic"/>
    <property type="match status" value="1"/>
</dbReference>
<dbReference type="InterPro" id="IPR025230">
    <property type="entry name" value="DUF4172"/>
</dbReference>
<reference evidence="4 5" key="1">
    <citation type="submission" date="2020-03" db="EMBL/GenBank/DDBJ databases">
        <title>Genomic Encyclopedia of Type Strains, Phase IV (KMG-IV): sequencing the most valuable type-strain genomes for metagenomic binning, comparative biology and taxonomic classification.</title>
        <authorList>
            <person name="Goeker M."/>
        </authorList>
    </citation>
    <scope>NUCLEOTIDE SEQUENCE [LARGE SCALE GENOMIC DNA]</scope>
    <source>
        <strain evidence="4 5">DSM 24233</strain>
    </source>
</reference>
<keyword evidence="2" id="KW-0067">ATP-binding</keyword>
<feature type="binding site" evidence="2">
    <location>
        <begin position="209"/>
        <end position="216"/>
    </location>
    <ligand>
        <name>ATP</name>
        <dbReference type="ChEBI" id="CHEBI:30616"/>
    </ligand>
</feature>
<name>A0A846QLY1_9BACT</name>
<dbReference type="PANTHER" id="PTHR13504">
    <property type="entry name" value="FIDO DOMAIN-CONTAINING PROTEIN DDB_G0283145"/>
    <property type="match status" value="1"/>
</dbReference>
<dbReference type="Pfam" id="PF13776">
    <property type="entry name" value="DUF4172"/>
    <property type="match status" value="1"/>
</dbReference>
<proteinExistence type="predicted"/>
<dbReference type="GO" id="GO:0005524">
    <property type="term" value="F:ATP binding"/>
    <property type="evidence" value="ECO:0007669"/>
    <property type="project" value="UniProtKB-KW"/>
</dbReference>